<dbReference type="Gene3D" id="3.40.50.1820">
    <property type="entry name" value="alpha/beta hydrolase"/>
    <property type="match status" value="1"/>
</dbReference>
<organism evidence="2 3">
    <name type="scientific">Algoriphagus halophytocola</name>
    <dbReference type="NCBI Taxonomy" id="2991499"/>
    <lineage>
        <taxon>Bacteria</taxon>
        <taxon>Pseudomonadati</taxon>
        <taxon>Bacteroidota</taxon>
        <taxon>Cytophagia</taxon>
        <taxon>Cytophagales</taxon>
        <taxon>Cyclobacteriaceae</taxon>
        <taxon>Algoriphagus</taxon>
    </lineage>
</organism>
<evidence type="ECO:0000313" key="2">
    <source>
        <dbReference type="EMBL" id="UZD21148.1"/>
    </source>
</evidence>
<dbReference type="Pfam" id="PF12146">
    <property type="entry name" value="Hydrolase_4"/>
    <property type="match status" value="1"/>
</dbReference>
<dbReference type="Proteomes" id="UP001163156">
    <property type="component" value="Chromosome"/>
</dbReference>
<dbReference type="InterPro" id="IPR022742">
    <property type="entry name" value="Hydrolase_4"/>
</dbReference>
<accession>A0ABY6MDD4</accession>
<evidence type="ECO:0000259" key="1">
    <source>
        <dbReference type="Pfam" id="PF12146"/>
    </source>
</evidence>
<name>A0ABY6MDD4_9BACT</name>
<dbReference type="SUPFAM" id="SSF53474">
    <property type="entry name" value="alpha/beta-Hydrolases"/>
    <property type="match status" value="1"/>
</dbReference>
<proteinExistence type="predicted"/>
<keyword evidence="3" id="KW-1185">Reference proteome</keyword>
<dbReference type="RefSeq" id="WP_205636213.1">
    <property type="nucleotide sequence ID" value="NZ_CP110226.1"/>
</dbReference>
<dbReference type="InterPro" id="IPR029058">
    <property type="entry name" value="AB_hydrolase_fold"/>
</dbReference>
<dbReference type="PANTHER" id="PTHR12277">
    <property type="entry name" value="ALPHA/BETA HYDROLASE DOMAIN-CONTAINING PROTEIN"/>
    <property type="match status" value="1"/>
</dbReference>
<sequence>MRSLIIYLVLFFSCYSAYSIDPDREYIRTPDSVKWEYEQLEIQTNDGFLLNTWIYAANPERNKDTVLILAYPDAGNMSYFVYHSAILANAGYTVVTFDYRGFGKSQDFEIQKNYLYHKEFAQDLEAVVSEISQRMQNKRVGIWAMSMGTTIVSRAYPQIKNQIDFIVGDGFVTRPDLIVDYYKMKGKEIVLPEKSEFFKNSIDSINCPLLILAGSKDEVTTYEAAILLKNELGENCKVVKYEGDHLTGFQVDYDNKGFGGWFLEQMEGFLVSENISD</sequence>
<feature type="domain" description="Serine aminopeptidase S33" evidence="1">
    <location>
        <begin position="85"/>
        <end position="166"/>
    </location>
</feature>
<gene>
    <name evidence="2" type="ORF">OM944_10730</name>
</gene>
<dbReference type="GO" id="GO:0016787">
    <property type="term" value="F:hydrolase activity"/>
    <property type="evidence" value="ECO:0007669"/>
    <property type="project" value="UniProtKB-KW"/>
</dbReference>
<dbReference type="PANTHER" id="PTHR12277:SF81">
    <property type="entry name" value="PROTEIN ABHD13"/>
    <property type="match status" value="1"/>
</dbReference>
<evidence type="ECO:0000313" key="3">
    <source>
        <dbReference type="Proteomes" id="UP001163156"/>
    </source>
</evidence>
<dbReference type="EMBL" id="CP110226">
    <property type="protein sequence ID" value="UZD21148.1"/>
    <property type="molecule type" value="Genomic_DNA"/>
</dbReference>
<reference evidence="2" key="1">
    <citation type="submission" date="2022-10" db="EMBL/GenBank/DDBJ databases">
        <title>Algoriphagus sp. a novel bacteria isolate from halophytes salicornia europaea.</title>
        <authorList>
            <person name="Peng Y."/>
            <person name="Jiang L."/>
            <person name="Lee J."/>
        </authorList>
    </citation>
    <scope>NUCLEOTIDE SEQUENCE</scope>
    <source>
        <strain evidence="2">TR-M5</strain>
    </source>
</reference>
<protein>
    <submittedName>
        <fullName evidence="2">Alpha/beta fold hydrolase</fullName>
    </submittedName>
</protein>
<keyword evidence="2" id="KW-0378">Hydrolase</keyword>